<protein>
    <submittedName>
        <fullName evidence="6">Similar to Exopolyphosphatase acc. no. P38698</fullName>
    </submittedName>
</protein>
<keyword evidence="4" id="KW-0464">Manganese</keyword>
<dbReference type="PANTHER" id="PTHR12112">
    <property type="entry name" value="BNIP - RELATED"/>
    <property type="match status" value="1"/>
</dbReference>
<dbReference type="SUPFAM" id="SSF64182">
    <property type="entry name" value="DHH phosphoesterases"/>
    <property type="match status" value="1"/>
</dbReference>
<dbReference type="Proteomes" id="UP000018144">
    <property type="component" value="Unassembled WGS sequence"/>
</dbReference>
<dbReference type="InterPro" id="IPR038222">
    <property type="entry name" value="DHHA2_dom_sf"/>
</dbReference>
<dbReference type="GO" id="GO:0005737">
    <property type="term" value="C:cytoplasm"/>
    <property type="evidence" value="ECO:0007669"/>
    <property type="project" value="InterPro"/>
</dbReference>
<dbReference type="Pfam" id="PF01368">
    <property type="entry name" value="DHH"/>
    <property type="match status" value="1"/>
</dbReference>
<dbReference type="eggNOG" id="KOG4129">
    <property type="taxonomic scope" value="Eukaryota"/>
</dbReference>
<dbReference type="InterPro" id="IPR004097">
    <property type="entry name" value="DHHA2"/>
</dbReference>
<dbReference type="Gene3D" id="3.90.1640.10">
    <property type="entry name" value="inorganic pyrophosphatase (n-terminal core)"/>
    <property type="match status" value="1"/>
</dbReference>
<evidence type="ECO:0000256" key="2">
    <source>
        <dbReference type="ARBA" id="ARBA00022723"/>
    </source>
</evidence>
<evidence type="ECO:0000313" key="7">
    <source>
        <dbReference type="Proteomes" id="UP000018144"/>
    </source>
</evidence>
<feature type="domain" description="DHHA2" evidence="5">
    <location>
        <begin position="211"/>
        <end position="367"/>
    </location>
</feature>
<comment type="cofactor">
    <cofactor evidence="1">
        <name>Mn(2+)</name>
        <dbReference type="ChEBI" id="CHEBI:29035"/>
    </cofactor>
</comment>
<keyword evidence="3" id="KW-0378">Hydrolase</keyword>
<reference evidence="6 7" key="1">
    <citation type="journal article" date="2013" name="PLoS Genet.">
        <title>The genome and development-dependent transcriptomes of Pyronema confluens: a window into fungal evolution.</title>
        <authorList>
            <person name="Traeger S."/>
            <person name="Altegoer F."/>
            <person name="Freitag M."/>
            <person name="Gabaldon T."/>
            <person name="Kempken F."/>
            <person name="Kumar A."/>
            <person name="Marcet-Houben M."/>
            <person name="Poggeler S."/>
            <person name="Stajich J.E."/>
            <person name="Nowrousian M."/>
        </authorList>
    </citation>
    <scope>NUCLEOTIDE SEQUENCE [LARGE SCALE GENOMIC DNA]</scope>
    <source>
        <strain evidence="7">CBS 100304</strain>
        <tissue evidence="6">Vegetative mycelium</tissue>
    </source>
</reference>
<dbReference type="InterPro" id="IPR001667">
    <property type="entry name" value="DDH_dom"/>
</dbReference>
<dbReference type="PANTHER" id="PTHR12112:SF39">
    <property type="entry name" value="EG:152A3.5 PROTEIN (FBGN0003116_PN PROTEIN)"/>
    <property type="match status" value="1"/>
</dbReference>
<dbReference type="GO" id="GO:0046872">
    <property type="term" value="F:metal ion binding"/>
    <property type="evidence" value="ECO:0007669"/>
    <property type="project" value="UniProtKB-KW"/>
</dbReference>
<evidence type="ECO:0000259" key="5">
    <source>
        <dbReference type="SMART" id="SM01131"/>
    </source>
</evidence>
<dbReference type="GO" id="GO:0004309">
    <property type="term" value="F:exopolyphosphatase activity"/>
    <property type="evidence" value="ECO:0007669"/>
    <property type="project" value="TreeGrafter"/>
</dbReference>
<evidence type="ECO:0000256" key="1">
    <source>
        <dbReference type="ARBA" id="ARBA00001936"/>
    </source>
</evidence>
<keyword evidence="2" id="KW-0479">Metal-binding</keyword>
<dbReference type="STRING" id="1076935.U4L410"/>
<gene>
    <name evidence="6" type="ORF">PCON_10063</name>
</gene>
<dbReference type="AlphaFoldDB" id="U4L410"/>
<dbReference type="OMA" id="TMTIFFN"/>
<accession>U4L410</accession>
<dbReference type="InterPro" id="IPR038763">
    <property type="entry name" value="DHH_sf"/>
</dbReference>
<name>U4L410_PYROM</name>
<dbReference type="OrthoDB" id="374045at2759"/>
<dbReference type="EMBL" id="HF935545">
    <property type="protein sequence ID" value="CCX10469.1"/>
    <property type="molecule type" value="Genomic_DNA"/>
</dbReference>
<dbReference type="Gene3D" id="3.10.310.20">
    <property type="entry name" value="DHHA2 domain"/>
    <property type="match status" value="1"/>
</dbReference>
<sequence length="376" mass="41896">MSNPLRAFLHSSRARLIAAHQSSSPISIVLGNESADLDSLTSSLLYAYLHPHHPVPFLQIPRSDISLRPDFTHLLQHLSLSPLDLLCSDDEPSFLSFPAEDVSVHLVDHNKLTVSGLRDDKVVSIIDHHDDEGCHLGASPRIIQKSGSCSSLVITELCKTAPPPKEVAELGMASILVDTSNLTKRMEPTDHQAVETLSPLLPDTFDRDSFYASLQSAKQDVDSLSLRDLLRKDYKEWVEPNGKRIGISSVVKGLGHLEGKMVGTCEEGGEQDAFLATVKEWARERRLDVMVVMTAETKDDGKFGREVLLWAGREGGFVNRVKERGEELGLKQWGEGRLDQEGKRYAWRQEKTEMSRKQVAPFLRECLREVGEEAKA</sequence>
<evidence type="ECO:0000256" key="3">
    <source>
        <dbReference type="ARBA" id="ARBA00022801"/>
    </source>
</evidence>
<evidence type="ECO:0000313" key="6">
    <source>
        <dbReference type="EMBL" id="CCX10469.1"/>
    </source>
</evidence>
<evidence type="ECO:0000256" key="4">
    <source>
        <dbReference type="ARBA" id="ARBA00023211"/>
    </source>
</evidence>
<organism evidence="6 7">
    <name type="scientific">Pyronema omphalodes (strain CBS 100304)</name>
    <name type="common">Pyronema confluens</name>
    <dbReference type="NCBI Taxonomy" id="1076935"/>
    <lineage>
        <taxon>Eukaryota</taxon>
        <taxon>Fungi</taxon>
        <taxon>Dikarya</taxon>
        <taxon>Ascomycota</taxon>
        <taxon>Pezizomycotina</taxon>
        <taxon>Pezizomycetes</taxon>
        <taxon>Pezizales</taxon>
        <taxon>Pyronemataceae</taxon>
        <taxon>Pyronema</taxon>
    </lineage>
</organism>
<keyword evidence="7" id="KW-1185">Reference proteome</keyword>
<proteinExistence type="predicted"/>
<dbReference type="SMART" id="SM01131">
    <property type="entry name" value="DHHA2"/>
    <property type="match status" value="1"/>
</dbReference>
<dbReference type="Pfam" id="PF02833">
    <property type="entry name" value="DHHA2"/>
    <property type="match status" value="1"/>
</dbReference>